<evidence type="ECO:0000313" key="4">
    <source>
        <dbReference type="Proteomes" id="UP001356427"/>
    </source>
</evidence>
<dbReference type="InterPro" id="IPR016024">
    <property type="entry name" value="ARM-type_fold"/>
</dbReference>
<dbReference type="Gene3D" id="3.30.420.10">
    <property type="entry name" value="Ribonuclease H-like superfamily/Ribonuclease H"/>
    <property type="match status" value="1"/>
</dbReference>
<dbReference type="AlphaFoldDB" id="A0AAN8L274"/>
<evidence type="ECO:0000259" key="2">
    <source>
        <dbReference type="Pfam" id="PF13358"/>
    </source>
</evidence>
<feature type="region of interest" description="Disordered" evidence="1">
    <location>
        <begin position="976"/>
        <end position="1058"/>
    </location>
</feature>
<dbReference type="InterPro" id="IPR038717">
    <property type="entry name" value="Tc1-like_DDE_dom"/>
</dbReference>
<comment type="caution">
    <text evidence="3">The sequence shown here is derived from an EMBL/GenBank/DDBJ whole genome shotgun (WGS) entry which is preliminary data.</text>
</comment>
<dbReference type="Pfam" id="PF13358">
    <property type="entry name" value="DDE_3"/>
    <property type="match status" value="1"/>
</dbReference>
<feature type="region of interest" description="Disordered" evidence="1">
    <location>
        <begin position="249"/>
        <end position="346"/>
    </location>
</feature>
<dbReference type="GO" id="GO:0005765">
    <property type="term" value="C:lysosomal membrane"/>
    <property type="evidence" value="ECO:0007669"/>
    <property type="project" value="TreeGrafter"/>
</dbReference>
<feature type="compositionally biased region" description="Polar residues" evidence="1">
    <location>
        <begin position="328"/>
        <end position="339"/>
    </location>
</feature>
<accession>A0AAN8L274</accession>
<feature type="compositionally biased region" description="Basic and acidic residues" evidence="1">
    <location>
        <begin position="1032"/>
        <end position="1058"/>
    </location>
</feature>
<dbReference type="GO" id="GO:0046961">
    <property type="term" value="F:proton-transporting ATPase activity, rotational mechanism"/>
    <property type="evidence" value="ECO:0007669"/>
    <property type="project" value="InterPro"/>
</dbReference>
<dbReference type="EMBL" id="JAGTTL010000025">
    <property type="protein sequence ID" value="KAK6302198.1"/>
    <property type="molecule type" value="Genomic_DNA"/>
</dbReference>
<dbReference type="Proteomes" id="UP001356427">
    <property type="component" value="Unassembled WGS sequence"/>
</dbReference>
<dbReference type="InterPro" id="IPR004908">
    <property type="entry name" value="ATPase_V1-cplx_hsu"/>
</dbReference>
<name>A0AAN8L274_9TELE</name>
<feature type="domain" description="Tc1-like transposase DDE" evidence="2">
    <location>
        <begin position="692"/>
        <end position="747"/>
    </location>
</feature>
<keyword evidence="4" id="KW-1185">Reference proteome</keyword>
<feature type="region of interest" description="Disordered" evidence="1">
    <location>
        <begin position="59"/>
        <end position="100"/>
    </location>
</feature>
<dbReference type="GO" id="GO:0000221">
    <property type="term" value="C:vacuolar proton-transporting V-type ATPase, V1 domain"/>
    <property type="evidence" value="ECO:0007669"/>
    <property type="project" value="InterPro"/>
</dbReference>
<feature type="compositionally biased region" description="Low complexity" evidence="1">
    <location>
        <begin position="76"/>
        <end position="100"/>
    </location>
</feature>
<dbReference type="PANTHER" id="PTHR10698:SF0">
    <property type="entry name" value="V-TYPE PROTON ATPASE SUBUNIT H"/>
    <property type="match status" value="1"/>
</dbReference>
<dbReference type="SUPFAM" id="SSF48371">
    <property type="entry name" value="ARM repeat"/>
    <property type="match status" value="1"/>
</dbReference>
<organism evidence="3 4">
    <name type="scientific">Coregonus suidteri</name>
    <dbReference type="NCBI Taxonomy" id="861788"/>
    <lineage>
        <taxon>Eukaryota</taxon>
        <taxon>Metazoa</taxon>
        <taxon>Chordata</taxon>
        <taxon>Craniata</taxon>
        <taxon>Vertebrata</taxon>
        <taxon>Euteleostomi</taxon>
        <taxon>Actinopterygii</taxon>
        <taxon>Neopterygii</taxon>
        <taxon>Teleostei</taxon>
        <taxon>Protacanthopterygii</taxon>
        <taxon>Salmoniformes</taxon>
        <taxon>Salmonidae</taxon>
        <taxon>Coregoninae</taxon>
        <taxon>Coregonus</taxon>
    </lineage>
</organism>
<feature type="compositionally biased region" description="Basic and acidic residues" evidence="1">
    <location>
        <begin position="991"/>
        <end position="1025"/>
    </location>
</feature>
<protein>
    <recommendedName>
        <fullName evidence="2">Tc1-like transposase DDE domain-containing protein</fullName>
    </recommendedName>
</protein>
<proteinExistence type="predicted"/>
<feature type="region of interest" description="Disordered" evidence="1">
    <location>
        <begin position="372"/>
        <end position="395"/>
    </location>
</feature>
<dbReference type="PANTHER" id="PTHR10698">
    <property type="entry name" value="V-TYPE PROTON ATPASE SUBUNIT H"/>
    <property type="match status" value="1"/>
</dbReference>
<dbReference type="InterPro" id="IPR036397">
    <property type="entry name" value="RNaseH_sf"/>
</dbReference>
<feature type="compositionally biased region" description="Low complexity" evidence="1">
    <location>
        <begin position="59"/>
        <end position="69"/>
    </location>
</feature>
<evidence type="ECO:0000313" key="3">
    <source>
        <dbReference type="EMBL" id="KAK6302198.1"/>
    </source>
</evidence>
<dbReference type="Gene3D" id="1.25.10.10">
    <property type="entry name" value="Leucine-rich Repeat Variant"/>
    <property type="match status" value="1"/>
</dbReference>
<dbReference type="GO" id="GO:0003676">
    <property type="term" value="F:nucleic acid binding"/>
    <property type="evidence" value="ECO:0007669"/>
    <property type="project" value="InterPro"/>
</dbReference>
<reference evidence="3 4" key="1">
    <citation type="submission" date="2021-04" db="EMBL/GenBank/DDBJ databases">
        <authorList>
            <person name="De Guttry C."/>
            <person name="Zahm M."/>
            <person name="Klopp C."/>
            <person name="Cabau C."/>
            <person name="Louis A."/>
            <person name="Berthelot C."/>
            <person name="Parey E."/>
            <person name="Roest Crollius H."/>
            <person name="Montfort J."/>
            <person name="Robinson-Rechavi M."/>
            <person name="Bucao C."/>
            <person name="Bouchez O."/>
            <person name="Gislard M."/>
            <person name="Lluch J."/>
            <person name="Milhes M."/>
            <person name="Lampietro C."/>
            <person name="Lopez Roques C."/>
            <person name="Donnadieu C."/>
            <person name="Braasch I."/>
            <person name="Desvignes T."/>
            <person name="Postlethwait J."/>
            <person name="Bobe J."/>
            <person name="Wedekind C."/>
            <person name="Guiguen Y."/>
        </authorList>
    </citation>
    <scope>NUCLEOTIDE SEQUENCE [LARGE SCALE GENOMIC DNA]</scope>
    <source>
        <strain evidence="3">Cs_M1</strain>
        <tissue evidence="3">Blood</tissue>
    </source>
</reference>
<dbReference type="InterPro" id="IPR011989">
    <property type="entry name" value="ARM-like"/>
</dbReference>
<dbReference type="Pfam" id="PF03224">
    <property type="entry name" value="V-ATPase_H_N"/>
    <property type="match status" value="1"/>
</dbReference>
<sequence length="1080" mass="120865">MSQPTLSPCLNPPCLNPPCLNPPCLPCLNPPCLNPPCLPCLNPPCLNPPCLPLSQPTLSQPTLSPLSQPTLPPLSQPTLPQPTLSQPTLSPLSQPTLPQPTLSPLSNPPCLNPPCLPCLNPPCLNPPCLPCLNPPVSTHPASTHPVSPVSTHPVSTPPCLNPPCLNPPCLPCLNPPCLPCLNPPCLNPPCLPCLNPPCLNPHYKQTLNLYADLHNRSLYADIHNRSLYADIHNRSLYADLHNNGVYTLTSTTTDADTPPQEEKVASQGPIQPGEHTARGPYSQGPHHRKRRWLARGPYSQGPMQPGAHAARGTCSQGPMQPGGPMHRNTPTHSENAHTTSPEEPHCRGATLLHQSEMQVSFSLPIRRTGLLQPANQKDRSPSASQSEGQVKGQAWEGDTVSTYTDASMSLPLVADLLYATVSYSCIRMDIRGAVDAAVPTNIIAAKAAEVRANKVNWQSYLQNPYIPHKHDSNTIIKFADDTTVVGLITDNDETAYMEEVRDLAVWCQDNNLSLNMIKTKEMIVDYRKRRTEHAPILIDGAVVERVESFKLLGVHITNELSCCTIESILTGCITAWYGNCSASDRMALQRVVRTAQYITGAKLPAIQDLYTRRCQRKTQKMVKDSSHPTLKVPKNTVASIILKWKKFGTTKTLPRAGHPAKLSNRGRRAFVREVTKNPMDLRLGRGFTFQQDNNPKHTANTTQEWLLDKSLNVLEWPSQSPDLNPIKHLWRDLKIALQRRTPSNLTEFKRICREEWEKLSKYRCAKLLKITMRNAKHRLEWCKARRHWTLEQWKHVLWRLAGFRVNPDVLTCSGVGGYWNCPVTWGKGQMISAEDCEFIKKFEVAHCEEKDHQTESSPTKDISFISCPGGWSQTIPQVKKPDVEVLSCRGYTWSAVCAKTFLNLMAHISKEQTVQYILTLIDDTLQENHQRVNIFFDYSKKTKNTAWSYFLPMLNRQDLFTVHMMEEEMRKRWRRGRAGVGGEGGKRGRRGGREVREGESEERERARRGERKREEGGEEERKRGGEGQGGRRGREMGEGEVGGEEREERDRERGEEEAARIIAKLAAWDPAQLPGPSEVC</sequence>
<gene>
    <name evidence="3" type="ORF">J4Q44_G00265530</name>
</gene>
<evidence type="ECO:0000256" key="1">
    <source>
        <dbReference type="SAM" id="MobiDB-lite"/>
    </source>
</evidence>